<evidence type="ECO:0000313" key="2">
    <source>
        <dbReference type="EMBL" id="TWE12584.1"/>
    </source>
</evidence>
<feature type="region of interest" description="Disordered" evidence="1">
    <location>
        <begin position="1"/>
        <end position="23"/>
    </location>
</feature>
<proteinExistence type="predicted"/>
<dbReference type="Proteomes" id="UP000318297">
    <property type="component" value="Unassembled WGS sequence"/>
</dbReference>
<keyword evidence="3" id="KW-1185">Reference proteome</keyword>
<organism evidence="2 3">
    <name type="scientific">Rudaeicoccus suwonensis</name>
    <dbReference type="NCBI Taxonomy" id="657409"/>
    <lineage>
        <taxon>Bacteria</taxon>
        <taxon>Bacillati</taxon>
        <taxon>Actinomycetota</taxon>
        <taxon>Actinomycetes</taxon>
        <taxon>Micrococcales</taxon>
        <taxon>Dermacoccaceae</taxon>
        <taxon>Rudaeicoccus</taxon>
    </lineage>
</organism>
<gene>
    <name evidence="2" type="ORF">BKA23_1398</name>
</gene>
<reference evidence="2 3" key="1">
    <citation type="submission" date="2019-06" db="EMBL/GenBank/DDBJ databases">
        <title>Sequencing the genomes of 1000 actinobacteria strains.</title>
        <authorList>
            <person name="Klenk H.-P."/>
        </authorList>
    </citation>
    <scope>NUCLEOTIDE SEQUENCE [LARGE SCALE GENOMIC DNA]</scope>
    <source>
        <strain evidence="2 3">DSM 19560</strain>
    </source>
</reference>
<protein>
    <submittedName>
        <fullName evidence="2">Uncharacterized protein</fullName>
    </submittedName>
</protein>
<dbReference type="EMBL" id="VIVQ01000001">
    <property type="protein sequence ID" value="TWE12584.1"/>
    <property type="molecule type" value="Genomic_DNA"/>
</dbReference>
<evidence type="ECO:0000313" key="3">
    <source>
        <dbReference type="Proteomes" id="UP000318297"/>
    </source>
</evidence>
<dbReference type="AlphaFoldDB" id="A0A561EAF0"/>
<sequence>MLRRAAESAADYPPAPATRPVKPHPIAWRFTDDERTALLARYSSGKSPYELATAYGISRQSVVALVNQAGPPRQYVRKSKYPDVTIHHPADAAPYSSKADQVIAVPADDGGENFGRLSRYLPLMDDFIESARKVPLLGIEAGTWISFLCLHADSADPESIIEALQRLLEAKSAPAAEDQDEWIITLLHELGDLTGSSV</sequence>
<comment type="caution">
    <text evidence="2">The sequence shown here is derived from an EMBL/GenBank/DDBJ whole genome shotgun (WGS) entry which is preliminary data.</text>
</comment>
<evidence type="ECO:0000256" key="1">
    <source>
        <dbReference type="SAM" id="MobiDB-lite"/>
    </source>
</evidence>
<accession>A0A561EAF0</accession>
<name>A0A561EAF0_9MICO</name>